<dbReference type="Gene3D" id="3.30.565.10">
    <property type="entry name" value="Histidine kinase-like ATPase, C-terminal domain"/>
    <property type="match status" value="1"/>
</dbReference>
<dbReference type="AlphaFoldDB" id="A0A1H6XUU2"/>
<dbReference type="SUPFAM" id="SSF55785">
    <property type="entry name" value="PYP-like sensor domain (PAS domain)"/>
    <property type="match status" value="3"/>
</dbReference>
<keyword evidence="3" id="KW-0597">Phosphoprotein</keyword>
<reference evidence="11" key="1">
    <citation type="submission" date="2016-10" db="EMBL/GenBank/DDBJ databases">
        <authorList>
            <person name="Varghese N."/>
            <person name="Submissions S."/>
        </authorList>
    </citation>
    <scope>NUCLEOTIDE SEQUENCE [LARGE SCALE GENOMIC DNA]</scope>
    <source>
        <strain evidence="11">IBRC-M 10761</strain>
    </source>
</reference>
<dbReference type="GO" id="GO:0000155">
    <property type="term" value="F:phosphorelay sensor kinase activity"/>
    <property type="evidence" value="ECO:0007669"/>
    <property type="project" value="InterPro"/>
</dbReference>
<keyword evidence="6" id="KW-0175">Coiled coil</keyword>
<sequence length="753" mass="86400">MTAQADENYRWSKVLNDCRIGAWEVDPSQQLLHISAICAEILEISSARSVPLHAAKKLFASPFDRIFARNVELLVENKQEFEETLSLLSGNWVQIRGRAVCQQGQQELYRFCGSLELVSRFAQESCIQFSPDSGDLYRYLFRDAPMPMFIWENETLNMIDCNRQALLKYGYSREEFLQLNLRDIGYPEDFLALKVDAGSVDTLGDQERKVWRHRNKAGDHLLVKVTGHRVDLAGKKCSMVLIQDITGRLEAEEQLLESLKELSDYRFALDAACLVMILDKDKQVVYLNQKFQKISGFDKESIEQASLKILYQESDRELIASCWDTVMAGNIWRGELRGRKRRGGSFWADTVVIPFRDNQARVYQYIWVGYDITQKKRGDEALAKERSLLRAIIDNLPIQIYVKDTAGRHIINNRYQYEDLLGAKSEWETLGKTVFDYFPEEIAAGMDAYDRKIVEEGVPVMNVEEFYYDREGKQVWLLTNKVPLKDAKGKVVGLVGMSRDVTDRKIREENLNRLNGELESKARALERSNQELEQFAYIASHDLQEPLRMITGFLGLLEKRYESVLDKKGKEFIFYAVDGASRMKNIIMDLLAYSRVGRIEEKVKELAIAEVITNILRLHKELIQQKRAEVTVGTFPVLRVPVAPIQQVFQNLISNALKYQDSGKVPKIQVGAEERENFWEFYVRDNGIGIPRGVQDRVFQLFTRLHAKDQFSGSGIGLAMCKKIIENIGGTIGFHSEVGKGSTFYFTVPKTIQ</sequence>
<dbReference type="InterPro" id="IPR004358">
    <property type="entry name" value="Sig_transdc_His_kin-like_C"/>
</dbReference>
<dbReference type="NCBIfam" id="TIGR00229">
    <property type="entry name" value="sensory_box"/>
    <property type="match status" value="3"/>
</dbReference>
<keyword evidence="5" id="KW-0418">Kinase</keyword>
<dbReference type="RefSeq" id="WP_092172941.1">
    <property type="nucleotide sequence ID" value="NZ_FNZH01000003.1"/>
</dbReference>
<dbReference type="PANTHER" id="PTHR43304">
    <property type="entry name" value="PHYTOCHROME-LIKE PROTEIN CPH1"/>
    <property type="match status" value="1"/>
</dbReference>
<comment type="catalytic activity">
    <reaction evidence="1">
        <text>ATP + protein L-histidine = ADP + protein N-phospho-L-histidine.</text>
        <dbReference type="EC" id="2.7.13.3"/>
    </reaction>
</comment>
<keyword evidence="11" id="KW-1185">Reference proteome</keyword>
<dbReference type="PROSITE" id="PS50113">
    <property type="entry name" value="PAC"/>
    <property type="match status" value="2"/>
</dbReference>
<dbReference type="SMART" id="SM00388">
    <property type="entry name" value="HisKA"/>
    <property type="match status" value="1"/>
</dbReference>
<dbReference type="FunFam" id="3.30.565.10:FF:000006">
    <property type="entry name" value="Sensor histidine kinase WalK"/>
    <property type="match status" value="1"/>
</dbReference>
<evidence type="ECO:0000313" key="10">
    <source>
        <dbReference type="EMBL" id="SEJ28640.1"/>
    </source>
</evidence>
<dbReference type="STRING" id="1416801.SAMN05192553_10335"/>
<feature type="coiled-coil region" evidence="6">
    <location>
        <begin position="508"/>
        <end position="535"/>
    </location>
</feature>
<dbReference type="EC" id="2.7.13.3" evidence="2"/>
<dbReference type="PROSITE" id="PS50112">
    <property type="entry name" value="PAS"/>
    <property type="match status" value="1"/>
</dbReference>
<dbReference type="SMART" id="SM00387">
    <property type="entry name" value="HATPase_c"/>
    <property type="match status" value="1"/>
</dbReference>
<dbReference type="OrthoDB" id="905895at2"/>
<dbReference type="InterPro" id="IPR005467">
    <property type="entry name" value="His_kinase_dom"/>
</dbReference>
<keyword evidence="4" id="KW-0808">Transferase</keyword>
<dbReference type="Pfam" id="PF02518">
    <property type="entry name" value="HATPase_c"/>
    <property type="match status" value="1"/>
</dbReference>
<feature type="domain" description="PAC" evidence="9">
    <location>
        <begin position="461"/>
        <end position="513"/>
    </location>
</feature>
<dbReference type="PRINTS" id="PR00344">
    <property type="entry name" value="BCTRLSENSOR"/>
</dbReference>
<dbReference type="InterPro" id="IPR000700">
    <property type="entry name" value="PAS-assoc_C"/>
</dbReference>
<dbReference type="Gene3D" id="3.30.450.20">
    <property type="entry name" value="PAS domain"/>
    <property type="match status" value="3"/>
</dbReference>
<dbReference type="CDD" id="cd00130">
    <property type="entry name" value="PAS"/>
    <property type="match status" value="3"/>
</dbReference>
<name>A0A1H6XUU2_9BACT</name>
<evidence type="ECO:0000313" key="11">
    <source>
        <dbReference type="Proteomes" id="UP000199403"/>
    </source>
</evidence>
<organism evidence="10 11">
    <name type="scientific">Cyclobacterium xiamenense</name>
    <dbReference type="NCBI Taxonomy" id="1297121"/>
    <lineage>
        <taxon>Bacteria</taxon>
        <taxon>Pseudomonadati</taxon>
        <taxon>Bacteroidota</taxon>
        <taxon>Cytophagia</taxon>
        <taxon>Cytophagales</taxon>
        <taxon>Cyclobacteriaceae</taxon>
        <taxon>Cyclobacterium</taxon>
    </lineage>
</organism>
<dbReference type="InterPro" id="IPR003594">
    <property type="entry name" value="HATPase_dom"/>
</dbReference>
<evidence type="ECO:0000259" key="9">
    <source>
        <dbReference type="PROSITE" id="PS50113"/>
    </source>
</evidence>
<dbReference type="SUPFAM" id="SSF55874">
    <property type="entry name" value="ATPase domain of HSP90 chaperone/DNA topoisomerase II/histidine kinase"/>
    <property type="match status" value="1"/>
</dbReference>
<dbReference type="SUPFAM" id="SSF47384">
    <property type="entry name" value="Homodimeric domain of signal transducing histidine kinase"/>
    <property type="match status" value="1"/>
</dbReference>
<dbReference type="InterPro" id="IPR036097">
    <property type="entry name" value="HisK_dim/P_sf"/>
</dbReference>
<evidence type="ECO:0000256" key="1">
    <source>
        <dbReference type="ARBA" id="ARBA00000085"/>
    </source>
</evidence>
<feature type="domain" description="Histidine kinase" evidence="7">
    <location>
        <begin position="538"/>
        <end position="752"/>
    </location>
</feature>
<dbReference type="Pfam" id="PF08448">
    <property type="entry name" value="PAS_4"/>
    <property type="match status" value="1"/>
</dbReference>
<dbReference type="CDD" id="cd00082">
    <property type="entry name" value="HisKA"/>
    <property type="match status" value="1"/>
</dbReference>
<evidence type="ECO:0000256" key="5">
    <source>
        <dbReference type="ARBA" id="ARBA00022777"/>
    </source>
</evidence>
<dbReference type="Pfam" id="PF00512">
    <property type="entry name" value="HisKA"/>
    <property type="match status" value="1"/>
</dbReference>
<dbReference type="InterPro" id="IPR036890">
    <property type="entry name" value="HATPase_C_sf"/>
</dbReference>
<protein>
    <recommendedName>
        <fullName evidence="2">histidine kinase</fullName>
        <ecNumber evidence="2">2.7.13.3</ecNumber>
    </recommendedName>
</protein>
<dbReference type="InterPro" id="IPR052162">
    <property type="entry name" value="Sensor_kinase/Photoreceptor"/>
</dbReference>
<feature type="domain" description="PAS" evidence="8">
    <location>
        <begin position="275"/>
        <end position="330"/>
    </location>
</feature>
<dbReference type="PANTHER" id="PTHR43304:SF1">
    <property type="entry name" value="PAC DOMAIN-CONTAINING PROTEIN"/>
    <property type="match status" value="1"/>
</dbReference>
<dbReference type="PROSITE" id="PS50109">
    <property type="entry name" value="HIS_KIN"/>
    <property type="match status" value="1"/>
</dbReference>
<gene>
    <name evidence="10" type="ORF">SAMN05192553_10335</name>
</gene>
<dbReference type="Proteomes" id="UP000199403">
    <property type="component" value="Unassembled WGS sequence"/>
</dbReference>
<dbReference type="InterPro" id="IPR035965">
    <property type="entry name" value="PAS-like_dom_sf"/>
</dbReference>
<evidence type="ECO:0000256" key="6">
    <source>
        <dbReference type="SAM" id="Coils"/>
    </source>
</evidence>
<evidence type="ECO:0000259" key="8">
    <source>
        <dbReference type="PROSITE" id="PS50112"/>
    </source>
</evidence>
<accession>A0A1H6XUU2</accession>
<evidence type="ECO:0000259" key="7">
    <source>
        <dbReference type="PROSITE" id="PS50109"/>
    </source>
</evidence>
<dbReference type="InterPro" id="IPR003661">
    <property type="entry name" value="HisK_dim/P_dom"/>
</dbReference>
<feature type="domain" description="PAC" evidence="9">
    <location>
        <begin position="332"/>
        <end position="384"/>
    </location>
</feature>
<dbReference type="SMART" id="SM00086">
    <property type="entry name" value="PAC"/>
    <property type="match status" value="3"/>
</dbReference>
<dbReference type="InterPro" id="IPR000014">
    <property type="entry name" value="PAS"/>
</dbReference>
<proteinExistence type="predicted"/>
<dbReference type="InterPro" id="IPR001610">
    <property type="entry name" value="PAC"/>
</dbReference>
<dbReference type="SMART" id="SM00091">
    <property type="entry name" value="PAS"/>
    <property type="match status" value="4"/>
</dbReference>
<dbReference type="Gene3D" id="1.10.287.130">
    <property type="match status" value="1"/>
</dbReference>
<dbReference type="InterPro" id="IPR013656">
    <property type="entry name" value="PAS_4"/>
</dbReference>
<evidence type="ECO:0000256" key="3">
    <source>
        <dbReference type="ARBA" id="ARBA00022553"/>
    </source>
</evidence>
<evidence type="ECO:0000256" key="4">
    <source>
        <dbReference type="ARBA" id="ARBA00022679"/>
    </source>
</evidence>
<dbReference type="Pfam" id="PF13426">
    <property type="entry name" value="PAS_9"/>
    <property type="match status" value="2"/>
</dbReference>
<dbReference type="EMBL" id="FNZH01000003">
    <property type="protein sequence ID" value="SEJ28640.1"/>
    <property type="molecule type" value="Genomic_DNA"/>
</dbReference>
<evidence type="ECO:0000256" key="2">
    <source>
        <dbReference type="ARBA" id="ARBA00012438"/>
    </source>
</evidence>